<evidence type="ECO:0000313" key="3">
    <source>
        <dbReference type="EMBL" id="KAK2177032.1"/>
    </source>
</evidence>
<dbReference type="InterPro" id="IPR014756">
    <property type="entry name" value="Ig_E-set"/>
</dbReference>
<dbReference type="Gene3D" id="2.60.40.10">
    <property type="entry name" value="Immunoglobulins"/>
    <property type="match status" value="2"/>
</dbReference>
<accession>A0AAD9KTI3</accession>
<proteinExistence type="predicted"/>
<protein>
    <recommendedName>
        <fullName evidence="2">PA14 domain-containing protein</fullName>
    </recommendedName>
</protein>
<dbReference type="PANTHER" id="PTHR46769">
    <property type="entry name" value="POLYCYSTIC KIDNEY AND HEPATIC DISEASE 1 (AUTOSOMAL RECESSIVE)-LIKE 1"/>
    <property type="match status" value="1"/>
</dbReference>
<dbReference type="SUPFAM" id="SSF81296">
    <property type="entry name" value="E set domains"/>
    <property type="match status" value="2"/>
</dbReference>
<evidence type="ECO:0000313" key="4">
    <source>
        <dbReference type="Proteomes" id="UP001209878"/>
    </source>
</evidence>
<dbReference type="PROSITE" id="PS51820">
    <property type="entry name" value="PA14"/>
    <property type="match status" value="1"/>
</dbReference>
<feature type="domain" description="PA14" evidence="2">
    <location>
        <begin position="272"/>
        <end position="420"/>
    </location>
</feature>
<dbReference type="InterPro" id="IPR052387">
    <property type="entry name" value="Fibrocystin"/>
</dbReference>
<dbReference type="InterPro" id="IPR037524">
    <property type="entry name" value="PA14/GLEYA"/>
</dbReference>
<dbReference type="Pfam" id="PF01833">
    <property type="entry name" value="TIG"/>
    <property type="match status" value="2"/>
</dbReference>
<gene>
    <name evidence="3" type="ORF">NP493_621g00009</name>
</gene>
<name>A0AAD9KTI3_RIDPI</name>
<dbReference type="InterPro" id="IPR002909">
    <property type="entry name" value="IPT_dom"/>
</dbReference>
<evidence type="ECO:0000256" key="1">
    <source>
        <dbReference type="ARBA" id="ARBA00022729"/>
    </source>
</evidence>
<dbReference type="EMBL" id="JAODUO010000621">
    <property type="protein sequence ID" value="KAK2177032.1"/>
    <property type="molecule type" value="Genomic_DNA"/>
</dbReference>
<evidence type="ECO:0000259" key="2">
    <source>
        <dbReference type="PROSITE" id="PS51820"/>
    </source>
</evidence>
<dbReference type="AlphaFoldDB" id="A0AAD9KTI3"/>
<keyword evidence="1" id="KW-0732">Signal</keyword>
<dbReference type="Proteomes" id="UP001209878">
    <property type="component" value="Unassembled WGS sequence"/>
</dbReference>
<reference evidence="3" key="1">
    <citation type="journal article" date="2023" name="Mol. Biol. Evol.">
        <title>Third-Generation Sequencing Reveals the Adaptive Role of the Epigenome in Three Deep-Sea Polychaetes.</title>
        <authorList>
            <person name="Perez M."/>
            <person name="Aroh O."/>
            <person name="Sun Y."/>
            <person name="Lan Y."/>
            <person name="Juniper S.K."/>
            <person name="Young C.R."/>
            <person name="Angers B."/>
            <person name="Qian P.Y."/>
        </authorList>
    </citation>
    <scope>NUCLEOTIDE SEQUENCE</scope>
    <source>
        <strain evidence="3">R07B-5</strain>
    </source>
</reference>
<keyword evidence="4" id="KW-1185">Reference proteome</keyword>
<dbReference type="CDD" id="cd00603">
    <property type="entry name" value="IPT_PCSR"/>
    <property type="match status" value="2"/>
</dbReference>
<sequence length="691" mass="76168">MDASKVVGVSPRYGSLNGGTRITIAGEGFARNQFNYGEGQENVGNNVTLVSDTRSYLCDMHKDGTHEKQITCYTRPMKAATYYVRVSVDGVQLGMADYCKNHPTGATCSFIVREKNTPNIQKLIPHSGTPGTTVTVYGKIFTAYYSSNILTAESTNGITAKLLRTYMGGVNCEVLDKLGNVSMPALNMLRVLSHDKICMFESFAEVTEVTPSSGGTEGGTFLHIHGTGLDDTTDAATQVLVGGAVCDIQSVTADEIVCLTPKPLNSNTTYFEGNRGWRLEIWDLAKTVTLSDLDEIAAMNDTLDGYSVSYIEEAKYVHSNQKHVARLSGYFVAPNSGNFTFFIQGKFAVKMYFTTQNNRTEIASFATRTIGSQRAEVVTLNKGNSYFVEIFVSSTNNIASEIEVGVHRSNAPYNAAQTAWGRDEKQTITTSTIVQPEIQEIDLSGWPETQTSTQEVQTISIDTADVTSRFRVGLNGVYTNWLTVEVSANDLAKELSSLVTIQPDTVSVKKEQDGNTYKFTVTFKSDRGSWPLLSIMSSENTGLNVKVEQDTKGVPSYKTITFTYSGIKAPPVRVGAEATEVESSINSLVSVKCPDSIIKPPEDTTYLMRDYEDEFTGQYYEHGERVKSEEAFCGHTSLRHNNFIRLFDSQSRKPVRLNSYPWGMGYGLRFEQHTDASSVTRNWASTFSQHA</sequence>
<organism evidence="3 4">
    <name type="scientific">Ridgeia piscesae</name>
    <name type="common">Tubeworm</name>
    <dbReference type="NCBI Taxonomy" id="27915"/>
    <lineage>
        <taxon>Eukaryota</taxon>
        <taxon>Metazoa</taxon>
        <taxon>Spiralia</taxon>
        <taxon>Lophotrochozoa</taxon>
        <taxon>Annelida</taxon>
        <taxon>Polychaeta</taxon>
        <taxon>Sedentaria</taxon>
        <taxon>Canalipalpata</taxon>
        <taxon>Sabellida</taxon>
        <taxon>Siboglinidae</taxon>
        <taxon>Ridgeia</taxon>
    </lineage>
</organism>
<dbReference type="InterPro" id="IPR013783">
    <property type="entry name" value="Ig-like_fold"/>
</dbReference>
<dbReference type="FunFam" id="2.60.40.10:FF:000857">
    <property type="entry name" value="PKHD1 like 1"/>
    <property type="match status" value="1"/>
</dbReference>
<comment type="caution">
    <text evidence="3">The sequence shown here is derived from an EMBL/GenBank/DDBJ whole genome shotgun (WGS) entry which is preliminary data.</text>
</comment>
<dbReference type="PANTHER" id="PTHR46769:SF2">
    <property type="entry name" value="FIBROCYSTIN-L ISOFORM 2 PRECURSOR-RELATED"/>
    <property type="match status" value="1"/>
</dbReference>